<protein>
    <submittedName>
        <fullName evidence="1">Uncharacterized protein</fullName>
    </submittedName>
</protein>
<reference evidence="1 2" key="1">
    <citation type="journal article" date="2022" name="DNA Res.">
        <title>Chromosomal-level genome assembly of the orchid tree Bauhinia variegata (Leguminosae; Cercidoideae) supports the allotetraploid origin hypothesis of Bauhinia.</title>
        <authorList>
            <person name="Zhong Y."/>
            <person name="Chen Y."/>
            <person name="Zheng D."/>
            <person name="Pang J."/>
            <person name="Liu Y."/>
            <person name="Luo S."/>
            <person name="Meng S."/>
            <person name="Qian L."/>
            <person name="Wei D."/>
            <person name="Dai S."/>
            <person name="Zhou R."/>
        </authorList>
    </citation>
    <scope>NUCLEOTIDE SEQUENCE [LARGE SCALE GENOMIC DNA]</scope>
    <source>
        <strain evidence="1">BV-YZ2020</strain>
    </source>
</reference>
<dbReference type="Proteomes" id="UP000828941">
    <property type="component" value="Chromosome 14"/>
</dbReference>
<gene>
    <name evidence="1" type="ORF">L6164_037112</name>
</gene>
<keyword evidence="2" id="KW-1185">Reference proteome</keyword>
<sequence length="195" mass="21482">MKTLIFTLFLIFALNTKIPSATAEFVTDTDDRLLINGGTYYILPSFRGMGGGLGLTTTGTETCPLTVAQDPNEASHGLPVRIASPYLINNIYEGLILDLSFTATPSCVPEPSRWTIAKEMPRGWSVKVAGYEGAMNGWFTIQRYRDDYKLMFCPRDSPSCSNLGIYMGEDGNRRLVVNEGNPMAVMFKKVDTSAI</sequence>
<proteinExistence type="predicted"/>
<evidence type="ECO:0000313" key="1">
    <source>
        <dbReference type="EMBL" id="KAI4297217.1"/>
    </source>
</evidence>
<dbReference type="EMBL" id="CM039439">
    <property type="protein sequence ID" value="KAI4297217.1"/>
    <property type="molecule type" value="Genomic_DNA"/>
</dbReference>
<comment type="caution">
    <text evidence="1">The sequence shown here is derived from an EMBL/GenBank/DDBJ whole genome shotgun (WGS) entry which is preliminary data.</text>
</comment>
<accession>A0ACB9KJ70</accession>
<evidence type="ECO:0000313" key="2">
    <source>
        <dbReference type="Proteomes" id="UP000828941"/>
    </source>
</evidence>
<name>A0ACB9KJ70_BAUVA</name>
<organism evidence="1 2">
    <name type="scientific">Bauhinia variegata</name>
    <name type="common">Purple orchid tree</name>
    <name type="synonym">Phanera variegata</name>
    <dbReference type="NCBI Taxonomy" id="167791"/>
    <lineage>
        <taxon>Eukaryota</taxon>
        <taxon>Viridiplantae</taxon>
        <taxon>Streptophyta</taxon>
        <taxon>Embryophyta</taxon>
        <taxon>Tracheophyta</taxon>
        <taxon>Spermatophyta</taxon>
        <taxon>Magnoliopsida</taxon>
        <taxon>eudicotyledons</taxon>
        <taxon>Gunneridae</taxon>
        <taxon>Pentapetalae</taxon>
        <taxon>rosids</taxon>
        <taxon>fabids</taxon>
        <taxon>Fabales</taxon>
        <taxon>Fabaceae</taxon>
        <taxon>Cercidoideae</taxon>
        <taxon>Cercideae</taxon>
        <taxon>Bauhiniinae</taxon>
        <taxon>Bauhinia</taxon>
    </lineage>
</organism>